<dbReference type="Gene3D" id="1.20.1250.20">
    <property type="entry name" value="MFS general substrate transporter like domains"/>
    <property type="match status" value="1"/>
</dbReference>
<dbReference type="InterPro" id="IPR011701">
    <property type="entry name" value="MFS"/>
</dbReference>
<keyword evidence="9" id="KW-1185">Reference proteome</keyword>
<evidence type="ECO:0008006" key="10">
    <source>
        <dbReference type="Google" id="ProtNLM"/>
    </source>
</evidence>
<accession>A0A4S4K7S8</accession>
<protein>
    <recommendedName>
        <fullName evidence="10">Major facilitator superfamily (MFS) profile domain-containing protein</fullName>
    </recommendedName>
</protein>
<dbReference type="EMBL" id="SGPJ01000540">
    <property type="protein sequence ID" value="THG93914.1"/>
    <property type="molecule type" value="Genomic_DNA"/>
</dbReference>
<name>A0A4S4K7S8_9APHY</name>
<keyword evidence="2" id="KW-0813">Transport</keyword>
<reference evidence="8 9" key="1">
    <citation type="submission" date="2019-02" db="EMBL/GenBank/DDBJ databases">
        <title>Genome sequencing of the rare red list fungi Phlebia centrifuga.</title>
        <authorList>
            <person name="Buettner E."/>
            <person name="Kellner H."/>
        </authorList>
    </citation>
    <scope>NUCLEOTIDE SEQUENCE [LARGE SCALE GENOMIC DNA]</scope>
    <source>
        <strain evidence="8 9">DSM 108282</strain>
    </source>
</reference>
<feature type="transmembrane region" description="Helical" evidence="7">
    <location>
        <begin position="257"/>
        <end position="277"/>
    </location>
</feature>
<dbReference type="SUPFAM" id="SSF103473">
    <property type="entry name" value="MFS general substrate transporter"/>
    <property type="match status" value="1"/>
</dbReference>
<gene>
    <name evidence="8" type="ORF">EW026_g7444</name>
</gene>
<proteinExistence type="predicted"/>
<evidence type="ECO:0000313" key="9">
    <source>
        <dbReference type="Proteomes" id="UP000309038"/>
    </source>
</evidence>
<feature type="transmembrane region" description="Helical" evidence="7">
    <location>
        <begin position="184"/>
        <end position="206"/>
    </location>
</feature>
<feature type="transmembrane region" description="Helical" evidence="7">
    <location>
        <begin position="115"/>
        <end position="139"/>
    </location>
</feature>
<dbReference type="GO" id="GO:0022857">
    <property type="term" value="F:transmembrane transporter activity"/>
    <property type="evidence" value="ECO:0007669"/>
    <property type="project" value="InterPro"/>
</dbReference>
<dbReference type="GO" id="GO:0016020">
    <property type="term" value="C:membrane"/>
    <property type="evidence" value="ECO:0007669"/>
    <property type="project" value="UniProtKB-SubCell"/>
</dbReference>
<evidence type="ECO:0000256" key="7">
    <source>
        <dbReference type="SAM" id="Phobius"/>
    </source>
</evidence>
<dbReference type="PANTHER" id="PTHR43791:SF85">
    <property type="entry name" value="TRANSPORTER, PUTATIVE (AFU_ORTHOLOGUE AFUA_6G00710)-RELATED"/>
    <property type="match status" value="1"/>
</dbReference>
<evidence type="ECO:0000256" key="1">
    <source>
        <dbReference type="ARBA" id="ARBA00004141"/>
    </source>
</evidence>
<comment type="caution">
    <text evidence="8">The sequence shown here is derived from an EMBL/GenBank/DDBJ whole genome shotgun (WGS) entry which is preliminary data.</text>
</comment>
<evidence type="ECO:0000313" key="8">
    <source>
        <dbReference type="EMBL" id="THG93914.1"/>
    </source>
</evidence>
<evidence type="ECO:0000256" key="4">
    <source>
        <dbReference type="ARBA" id="ARBA00022989"/>
    </source>
</evidence>
<feature type="region of interest" description="Disordered" evidence="6">
    <location>
        <begin position="1"/>
        <end position="20"/>
    </location>
</feature>
<evidence type="ECO:0000256" key="3">
    <source>
        <dbReference type="ARBA" id="ARBA00022692"/>
    </source>
</evidence>
<dbReference type="Proteomes" id="UP000309038">
    <property type="component" value="Unassembled WGS sequence"/>
</dbReference>
<comment type="subcellular location">
    <subcellularLocation>
        <location evidence="1">Membrane</location>
        <topology evidence="1">Multi-pass membrane protein</topology>
    </subcellularLocation>
</comment>
<feature type="transmembrane region" description="Helical" evidence="7">
    <location>
        <begin position="91"/>
        <end position="109"/>
    </location>
</feature>
<dbReference type="AlphaFoldDB" id="A0A4S4K7S8"/>
<evidence type="ECO:0000256" key="2">
    <source>
        <dbReference type="ARBA" id="ARBA00022448"/>
    </source>
</evidence>
<dbReference type="Pfam" id="PF07690">
    <property type="entry name" value="MFS_1"/>
    <property type="match status" value="1"/>
</dbReference>
<feature type="transmembrane region" description="Helical" evidence="7">
    <location>
        <begin position="151"/>
        <end position="172"/>
    </location>
</feature>
<sequence length="420" mass="45786">MAARSPSSADSNSARNDTDGADDKAVEITYDSQDVHLARTVRWKTDLWVLPIASMIYFLSFLDRSNIGNARVAGLQAELAMTNHQKVGPNILLPLMITLWGVVSTLQGLVTTYSGLIACRFFLGLTEGGLLPGLLLYLSTFYPRQQLQLRIAIFFSTASLAGAFSGLLAAAIVKMEGVGGKHGWCWIFILEGLFTVLFGVCCFFIMPATPSKAKFLTAEEKQYIGVVLREDGVIARADQDNSFDWAQVLKVFTQPHVLLLAIAAFFSGTTLYALAYFLPTIVATLGFTANQAQLMSVPPYAVSFVRTYCAAVPLQAWMANNSAPYLRRAAALAFFTTMTNSGGILSTWLVGTLSPAPQYTKASIILIIFQIGMLLCAAVNVAYLQAKNKEKQRTVSHSELGKDAEDGSLGDDSAWYRYKL</sequence>
<feature type="transmembrane region" description="Helical" evidence="7">
    <location>
        <begin position="329"/>
        <end position="350"/>
    </location>
</feature>
<dbReference type="InterPro" id="IPR036259">
    <property type="entry name" value="MFS_trans_sf"/>
</dbReference>
<keyword evidence="5 7" id="KW-0472">Membrane</keyword>
<evidence type="ECO:0000256" key="6">
    <source>
        <dbReference type="SAM" id="MobiDB-lite"/>
    </source>
</evidence>
<evidence type="ECO:0000256" key="5">
    <source>
        <dbReference type="ARBA" id="ARBA00023136"/>
    </source>
</evidence>
<feature type="transmembrane region" description="Helical" evidence="7">
    <location>
        <begin position="362"/>
        <end position="384"/>
    </location>
</feature>
<feature type="compositionally biased region" description="Polar residues" evidence="6">
    <location>
        <begin position="1"/>
        <end position="15"/>
    </location>
</feature>
<keyword evidence="3 7" id="KW-0812">Transmembrane</keyword>
<keyword evidence="4 7" id="KW-1133">Transmembrane helix</keyword>
<dbReference type="PANTHER" id="PTHR43791">
    <property type="entry name" value="PERMEASE-RELATED"/>
    <property type="match status" value="1"/>
</dbReference>
<organism evidence="8 9">
    <name type="scientific">Hermanssonia centrifuga</name>
    <dbReference type="NCBI Taxonomy" id="98765"/>
    <lineage>
        <taxon>Eukaryota</taxon>
        <taxon>Fungi</taxon>
        <taxon>Dikarya</taxon>
        <taxon>Basidiomycota</taxon>
        <taxon>Agaricomycotina</taxon>
        <taxon>Agaricomycetes</taxon>
        <taxon>Polyporales</taxon>
        <taxon>Meruliaceae</taxon>
        <taxon>Hermanssonia</taxon>
    </lineage>
</organism>
<feature type="transmembrane region" description="Helical" evidence="7">
    <location>
        <begin position="297"/>
        <end position="317"/>
    </location>
</feature>